<name>A0A0C2VZG7_SERVB</name>
<evidence type="ECO:0000313" key="1">
    <source>
        <dbReference type="EMBL" id="KIM19678.1"/>
    </source>
</evidence>
<accession>A0A0C2VZG7</accession>
<proteinExistence type="predicted"/>
<dbReference type="HOGENOM" id="CLU_2723793_0_0_1"/>
<keyword evidence="2" id="KW-1185">Reference proteome</keyword>
<organism evidence="1 2">
    <name type="scientific">Serendipita vermifera MAFF 305830</name>
    <dbReference type="NCBI Taxonomy" id="933852"/>
    <lineage>
        <taxon>Eukaryota</taxon>
        <taxon>Fungi</taxon>
        <taxon>Dikarya</taxon>
        <taxon>Basidiomycota</taxon>
        <taxon>Agaricomycotina</taxon>
        <taxon>Agaricomycetes</taxon>
        <taxon>Sebacinales</taxon>
        <taxon>Serendipitaceae</taxon>
        <taxon>Serendipita</taxon>
    </lineage>
</organism>
<evidence type="ECO:0000313" key="2">
    <source>
        <dbReference type="Proteomes" id="UP000054097"/>
    </source>
</evidence>
<dbReference type="AlphaFoldDB" id="A0A0C2VZG7"/>
<dbReference type="EMBL" id="KN824577">
    <property type="protein sequence ID" value="KIM19678.1"/>
    <property type="molecule type" value="Genomic_DNA"/>
</dbReference>
<gene>
    <name evidence="1" type="ORF">M408DRAFT_334309</name>
</gene>
<reference evidence="1 2" key="1">
    <citation type="submission" date="2014-04" db="EMBL/GenBank/DDBJ databases">
        <authorList>
            <consortium name="DOE Joint Genome Institute"/>
            <person name="Kuo A."/>
            <person name="Zuccaro A."/>
            <person name="Kohler A."/>
            <person name="Nagy L.G."/>
            <person name="Floudas D."/>
            <person name="Copeland A."/>
            <person name="Barry K.W."/>
            <person name="Cichocki N."/>
            <person name="Veneault-Fourrey C."/>
            <person name="LaButti K."/>
            <person name="Lindquist E.A."/>
            <person name="Lipzen A."/>
            <person name="Lundell T."/>
            <person name="Morin E."/>
            <person name="Murat C."/>
            <person name="Sun H."/>
            <person name="Tunlid A."/>
            <person name="Henrissat B."/>
            <person name="Grigoriev I.V."/>
            <person name="Hibbett D.S."/>
            <person name="Martin F."/>
            <person name="Nordberg H.P."/>
            <person name="Cantor M.N."/>
            <person name="Hua S.X."/>
        </authorList>
    </citation>
    <scope>NUCLEOTIDE SEQUENCE [LARGE SCALE GENOMIC DNA]</scope>
    <source>
        <strain evidence="1 2">MAFF 305830</strain>
    </source>
</reference>
<dbReference type="Proteomes" id="UP000054097">
    <property type="component" value="Unassembled WGS sequence"/>
</dbReference>
<protein>
    <submittedName>
        <fullName evidence="1">Uncharacterized protein</fullName>
    </submittedName>
</protein>
<reference evidence="2" key="2">
    <citation type="submission" date="2015-01" db="EMBL/GenBank/DDBJ databases">
        <title>Evolutionary Origins and Diversification of the Mycorrhizal Mutualists.</title>
        <authorList>
            <consortium name="DOE Joint Genome Institute"/>
            <consortium name="Mycorrhizal Genomics Consortium"/>
            <person name="Kohler A."/>
            <person name="Kuo A."/>
            <person name="Nagy L.G."/>
            <person name="Floudas D."/>
            <person name="Copeland A."/>
            <person name="Barry K.W."/>
            <person name="Cichocki N."/>
            <person name="Veneault-Fourrey C."/>
            <person name="LaButti K."/>
            <person name="Lindquist E.A."/>
            <person name="Lipzen A."/>
            <person name="Lundell T."/>
            <person name="Morin E."/>
            <person name="Murat C."/>
            <person name="Riley R."/>
            <person name="Ohm R."/>
            <person name="Sun H."/>
            <person name="Tunlid A."/>
            <person name="Henrissat B."/>
            <person name="Grigoriev I.V."/>
            <person name="Hibbett D.S."/>
            <person name="Martin F."/>
        </authorList>
    </citation>
    <scope>NUCLEOTIDE SEQUENCE [LARGE SCALE GENOMIC DNA]</scope>
    <source>
        <strain evidence="2">MAFF 305830</strain>
    </source>
</reference>
<sequence length="72" mass="8112">MPVLSTGFVRVRWIYESGSNGSEWRPQGLSMNGKQDEVGHAGAPIFENDRSYSIRVRLNDGCILDRKDLSEI</sequence>